<evidence type="ECO:0000313" key="3">
    <source>
        <dbReference type="EMBL" id="KAK4508430.1"/>
    </source>
</evidence>
<accession>A0ABR0F3Z0</accession>
<feature type="transmembrane region" description="Helical" evidence="2">
    <location>
        <begin position="290"/>
        <end position="311"/>
    </location>
</feature>
<keyword evidence="2" id="KW-0472">Membrane</keyword>
<keyword evidence="2" id="KW-1133">Transmembrane helix</keyword>
<sequence length="450" mass="50004">MASLEQIETKATRSSAESSRPDFVERVITAASSIKAKFSIHASGPARIFNPTNVRLRVHTSGSDGLQHPGTDMAYLWRSRDNRKGRTSIAVPRDDGQEPSKRPRFTASRSQVAKGILRMFIVFPYYDMAYLVGVSFAVGSAIFVANGIICLLPIEYPDLKFGREARHLSGGLTCFIGALAYQFGALVAYLEAVNDGSFHGSAMKKFLQGHEDEEKQLVKAKLFAFFDHLSPSRGRDRRAMFGPESGLPTPSTTVPIARRGALDLGSENAGSHEHERFRWWPTWRAFKKHYLFEIGWLACSIQFVSATLYMVVGIVDLPGIMNTLEPWQENLAYWIPDIVASVGFIVASLLFTLETQDKWYKPQPRILGWWVGSFALLGSVGFEVCAALGPATYGDEEIEWQSSIATTWASAAFLIASLLQWYEAVNKTTVEELQDEPSDMTAFPAQTVHV</sequence>
<evidence type="ECO:0000256" key="2">
    <source>
        <dbReference type="SAM" id="Phobius"/>
    </source>
</evidence>
<organism evidence="3 4">
    <name type="scientific">Zasmidium cellare</name>
    <name type="common">Wine cellar mold</name>
    <name type="synonym">Racodium cellare</name>
    <dbReference type="NCBI Taxonomy" id="395010"/>
    <lineage>
        <taxon>Eukaryota</taxon>
        <taxon>Fungi</taxon>
        <taxon>Dikarya</taxon>
        <taxon>Ascomycota</taxon>
        <taxon>Pezizomycotina</taxon>
        <taxon>Dothideomycetes</taxon>
        <taxon>Dothideomycetidae</taxon>
        <taxon>Mycosphaerellales</taxon>
        <taxon>Mycosphaerellaceae</taxon>
        <taxon>Zasmidium</taxon>
    </lineage>
</organism>
<feature type="transmembrane region" description="Helical" evidence="2">
    <location>
        <begin position="366"/>
        <end position="391"/>
    </location>
</feature>
<dbReference type="Proteomes" id="UP001305779">
    <property type="component" value="Unassembled WGS sequence"/>
</dbReference>
<feature type="region of interest" description="Disordered" evidence="1">
    <location>
        <begin position="86"/>
        <end position="105"/>
    </location>
</feature>
<feature type="transmembrane region" description="Helical" evidence="2">
    <location>
        <begin position="331"/>
        <end position="354"/>
    </location>
</feature>
<evidence type="ECO:0008006" key="5">
    <source>
        <dbReference type="Google" id="ProtNLM"/>
    </source>
</evidence>
<feature type="transmembrane region" description="Helical" evidence="2">
    <location>
        <begin position="403"/>
        <end position="422"/>
    </location>
</feature>
<feature type="compositionally biased region" description="Basic and acidic residues" evidence="1">
    <location>
        <begin position="92"/>
        <end position="101"/>
    </location>
</feature>
<name>A0ABR0F3Z0_ZASCE</name>
<feature type="transmembrane region" description="Helical" evidence="2">
    <location>
        <begin position="128"/>
        <end position="156"/>
    </location>
</feature>
<protein>
    <recommendedName>
        <fullName evidence="5">Integral membrane protein</fullName>
    </recommendedName>
</protein>
<proteinExistence type="predicted"/>
<keyword evidence="4" id="KW-1185">Reference proteome</keyword>
<feature type="region of interest" description="Disordered" evidence="1">
    <location>
        <begin position="1"/>
        <end position="21"/>
    </location>
</feature>
<evidence type="ECO:0000256" key="1">
    <source>
        <dbReference type="SAM" id="MobiDB-lite"/>
    </source>
</evidence>
<reference evidence="3 4" key="1">
    <citation type="journal article" date="2023" name="G3 (Bethesda)">
        <title>A chromosome-level genome assembly of Zasmidium syzygii isolated from banana leaves.</title>
        <authorList>
            <person name="van Westerhoven A.C."/>
            <person name="Mehrabi R."/>
            <person name="Talebi R."/>
            <person name="Steentjes M.B.F."/>
            <person name="Corcolon B."/>
            <person name="Chong P.A."/>
            <person name="Kema G.H.J."/>
            <person name="Seidl M.F."/>
        </authorList>
    </citation>
    <scope>NUCLEOTIDE SEQUENCE [LARGE SCALE GENOMIC DNA]</scope>
    <source>
        <strain evidence="3 4">P124</strain>
    </source>
</reference>
<comment type="caution">
    <text evidence="3">The sequence shown here is derived from an EMBL/GenBank/DDBJ whole genome shotgun (WGS) entry which is preliminary data.</text>
</comment>
<evidence type="ECO:0000313" key="4">
    <source>
        <dbReference type="Proteomes" id="UP001305779"/>
    </source>
</evidence>
<gene>
    <name evidence="3" type="ORF">PRZ48_002168</name>
</gene>
<feature type="transmembrane region" description="Helical" evidence="2">
    <location>
        <begin position="168"/>
        <end position="190"/>
    </location>
</feature>
<keyword evidence="2" id="KW-0812">Transmembrane</keyword>
<dbReference type="EMBL" id="JAXOVC010000001">
    <property type="protein sequence ID" value="KAK4508430.1"/>
    <property type="molecule type" value="Genomic_DNA"/>
</dbReference>